<dbReference type="GO" id="GO:0005829">
    <property type="term" value="C:cytosol"/>
    <property type="evidence" value="ECO:0007669"/>
    <property type="project" value="TreeGrafter"/>
</dbReference>
<evidence type="ECO:0000256" key="2">
    <source>
        <dbReference type="SAM" id="Phobius"/>
    </source>
</evidence>
<dbReference type="EMBL" id="RJVA01000010">
    <property type="protein sequence ID" value="ROR01629.1"/>
    <property type="molecule type" value="Genomic_DNA"/>
</dbReference>
<feature type="transmembrane region" description="Helical" evidence="2">
    <location>
        <begin position="744"/>
        <end position="769"/>
    </location>
</feature>
<dbReference type="PANTHER" id="PTHR11558">
    <property type="entry name" value="SPERMIDINE/SPERMINE SYNTHASE"/>
    <property type="match status" value="1"/>
</dbReference>
<feature type="transmembrane region" description="Helical" evidence="2">
    <location>
        <begin position="710"/>
        <end position="732"/>
    </location>
</feature>
<gene>
    <name evidence="3" type="ORF">EDC27_0808</name>
</gene>
<keyword evidence="2" id="KW-1133">Transmembrane helix</keyword>
<name>A0A3N1VHW8_9BACT</name>
<feature type="transmembrane region" description="Helical" evidence="2">
    <location>
        <begin position="189"/>
        <end position="210"/>
    </location>
</feature>
<feature type="transmembrane region" description="Helical" evidence="2">
    <location>
        <begin position="162"/>
        <end position="183"/>
    </location>
</feature>
<proteinExistence type="predicted"/>
<evidence type="ECO:0000313" key="4">
    <source>
        <dbReference type="Proteomes" id="UP000276223"/>
    </source>
</evidence>
<protein>
    <submittedName>
        <fullName evidence="3">Spermidine synthase</fullName>
    </submittedName>
</protein>
<sequence>MTGVKIRHIFHQTPFIVVSMVAEGCAATATQVLVLRECMAIFYGSELTVGVVLFFWMVWTGLGSFVGGRLSSRLFRDKLHRSNLLGLLVSLYGVLIPATVLWIRASRALYGLRLGEMVSFDRMVLITALLTAPVCGLFGVFFGTAWALYASTGNEGRHPATFCLYAFESLGAALGGVWLYVFLFFCGPLLYGAVFLGAALTTLGVGALMAGRERNPLWRFLVTLTVAAAVGGLGLLEDSSRRWQWGSHVVAVKDTPYRNLVLRRDGLQESIMADGVWLFSYPDPQSAEEAVHLTLLQHSWPQRVLILGAVSPEDLVEATRYASVKRIDVVDPDMTVEIFVRLRREHSKKKPEGENLPEARSHDPHWVLDGSGDHRLQGEGLRVSVLKADVRRYVETTSTAYDVVFLNVGDPLSLGANRFFTREFFQSLTRVLAPGGIVSFHVSGAEDMLGAAQAAYFRATMLTFQSVFPQWVIYPGARLRVLGSLQTGVLTEDFKVLSDRAQAHRMSPVYVRPDRLENLLDPMRLAYFRSLAASEKTTRWNRDLDPVGFLAASVLWATPFFPDLNKLVEPLFRSPISLKAGFVGVCVVTLVFGGMALLRRSFMALTAVAVAVGSMGAAQMAFQILLLFLYQIAAGALYAHLTVLVTACMAGLSTGAFLVHRYQKARERVVWPFFLVHGLAAVALSIYAWVSPEFLALSQLWPQWLVLSVYAVLACLGGIAGGAHFALGCLVAERVGVARSAEGGFLYGADMLGAAVAAAATPLFLLPAFGAQAVFQLYAFLLFLVLGLTVIILRWV</sequence>
<feature type="transmembrane region" description="Helical" evidence="2">
    <location>
        <begin position="775"/>
        <end position="795"/>
    </location>
</feature>
<dbReference type="RefSeq" id="WP_123289339.1">
    <property type="nucleotide sequence ID" value="NZ_RJVA01000010.1"/>
</dbReference>
<dbReference type="CDD" id="cd02440">
    <property type="entry name" value="AdoMet_MTases"/>
    <property type="match status" value="1"/>
</dbReference>
<dbReference type="InterPro" id="IPR001045">
    <property type="entry name" value="Spermi_synthase"/>
</dbReference>
<feature type="transmembrane region" description="Helical" evidence="2">
    <location>
        <begin position="123"/>
        <end position="150"/>
    </location>
</feature>
<feature type="transmembrane region" description="Helical" evidence="2">
    <location>
        <begin position="636"/>
        <end position="658"/>
    </location>
</feature>
<comment type="caution">
    <text evidence="3">The sequence shown here is derived from an EMBL/GenBank/DDBJ whole genome shotgun (WGS) entry which is preliminary data.</text>
</comment>
<dbReference type="Gene3D" id="3.40.50.150">
    <property type="entry name" value="Vaccinia Virus protein VP39"/>
    <property type="match status" value="1"/>
</dbReference>
<evidence type="ECO:0000313" key="3">
    <source>
        <dbReference type="EMBL" id="ROR01629.1"/>
    </source>
</evidence>
<keyword evidence="2" id="KW-0472">Membrane</keyword>
<keyword evidence="4" id="KW-1185">Reference proteome</keyword>
<feature type="transmembrane region" description="Helical" evidence="2">
    <location>
        <begin position="217"/>
        <end position="236"/>
    </location>
</feature>
<dbReference type="Proteomes" id="UP000276223">
    <property type="component" value="Unassembled WGS sequence"/>
</dbReference>
<feature type="transmembrane region" description="Helical" evidence="2">
    <location>
        <begin position="580"/>
        <end position="598"/>
    </location>
</feature>
<dbReference type="InterPro" id="IPR029063">
    <property type="entry name" value="SAM-dependent_MTases_sf"/>
</dbReference>
<dbReference type="AlphaFoldDB" id="A0A3N1VHW8"/>
<feature type="transmembrane region" description="Helical" evidence="2">
    <location>
        <begin position="40"/>
        <end position="62"/>
    </location>
</feature>
<dbReference type="PANTHER" id="PTHR11558:SF11">
    <property type="entry name" value="SPERMIDINE SYNTHASE"/>
    <property type="match status" value="1"/>
</dbReference>
<dbReference type="SUPFAM" id="SSF53335">
    <property type="entry name" value="S-adenosyl-L-methionine-dependent methyltransferases"/>
    <property type="match status" value="1"/>
</dbReference>
<keyword evidence="2" id="KW-0812">Transmembrane</keyword>
<dbReference type="Pfam" id="PF01564">
    <property type="entry name" value="Spermine_synth"/>
    <property type="match status" value="1"/>
</dbReference>
<dbReference type="OrthoDB" id="225091at2"/>
<feature type="transmembrane region" description="Helical" evidence="2">
    <location>
        <begin position="605"/>
        <end position="630"/>
    </location>
</feature>
<dbReference type="GO" id="GO:0008295">
    <property type="term" value="P:spermidine biosynthetic process"/>
    <property type="evidence" value="ECO:0007669"/>
    <property type="project" value="UniProtKB-KW"/>
</dbReference>
<keyword evidence="1" id="KW-0745">Spermidine biosynthesis</keyword>
<evidence type="ECO:0000256" key="1">
    <source>
        <dbReference type="ARBA" id="ARBA00023066"/>
    </source>
</evidence>
<feature type="transmembrane region" description="Helical" evidence="2">
    <location>
        <begin position="670"/>
        <end position="690"/>
    </location>
</feature>
<dbReference type="GO" id="GO:0004766">
    <property type="term" value="F:spermidine synthase activity"/>
    <property type="evidence" value="ECO:0007669"/>
    <property type="project" value="TreeGrafter"/>
</dbReference>
<reference evidence="3 4" key="1">
    <citation type="submission" date="2018-11" db="EMBL/GenBank/DDBJ databases">
        <title>Genomic Encyclopedia of Type Strains, Phase IV (KMG-IV): sequencing the most valuable type-strain genomes for metagenomic binning, comparative biology and taxonomic classification.</title>
        <authorList>
            <person name="Goeker M."/>
        </authorList>
    </citation>
    <scope>NUCLEOTIDE SEQUENCE [LARGE SCALE GENOMIC DNA]</scope>
    <source>
        <strain evidence="3 4">DSM 22027</strain>
    </source>
</reference>
<feature type="transmembrane region" description="Helical" evidence="2">
    <location>
        <begin position="15"/>
        <end position="34"/>
    </location>
</feature>
<feature type="transmembrane region" description="Helical" evidence="2">
    <location>
        <begin position="83"/>
        <end position="103"/>
    </location>
</feature>
<organism evidence="3 4">
    <name type="scientific">Desulfosoma caldarium</name>
    <dbReference type="NCBI Taxonomy" id="610254"/>
    <lineage>
        <taxon>Bacteria</taxon>
        <taxon>Pseudomonadati</taxon>
        <taxon>Thermodesulfobacteriota</taxon>
        <taxon>Syntrophobacteria</taxon>
        <taxon>Syntrophobacterales</taxon>
        <taxon>Syntrophobacteraceae</taxon>
        <taxon>Desulfosoma</taxon>
    </lineage>
</organism>
<accession>A0A3N1VHW8</accession>